<feature type="chain" id="PRO_5007904784" description="DUF4450 domain-containing protein" evidence="1">
    <location>
        <begin position="20"/>
        <end position="255"/>
    </location>
</feature>
<dbReference type="Pfam" id="PF14614">
    <property type="entry name" value="DUF4450"/>
    <property type="match status" value="1"/>
</dbReference>
<organism evidence="2 3">
    <name type="scientific">Paludibacter jiangxiensis</name>
    <dbReference type="NCBI Taxonomy" id="681398"/>
    <lineage>
        <taxon>Bacteria</taxon>
        <taxon>Pseudomonadati</taxon>
        <taxon>Bacteroidota</taxon>
        <taxon>Bacteroidia</taxon>
        <taxon>Bacteroidales</taxon>
        <taxon>Paludibacteraceae</taxon>
        <taxon>Paludibacter</taxon>
    </lineage>
</organism>
<evidence type="ECO:0000313" key="3">
    <source>
        <dbReference type="Proteomes" id="UP000076586"/>
    </source>
</evidence>
<feature type="signal peptide" evidence="1">
    <location>
        <begin position="1"/>
        <end position="19"/>
    </location>
</feature>
<evidence type="ECO:0000313" key="2">
    <source>
        <dbReference type="EMBL" id="GAT61480.1"/>
    </source>
</evidence>
<reference evidence="3" key="2">
    <citation type="journal article" date="2017" name="Genome Announc.">
        <title>Draft genome sequence of Paludibacter jiangxiensis NM7(T), a propionate-producing fermentative bacterium.</title>
        <authorList>
            <person name="Qiu Y.-L."/>
            <person name="Tourlousse D.M."/>
            <person name="Matsuura N."/>
            <person name="Ohashi A."/>
            <person name="Sekiguchi Y."/>
        </authorList>
    </citation>
    <scope>NUCLEOTIDE SEQUENCE [LARGE SCALE GENOMIC DNA]</scope>
    <source>
        <strain evidence="3">NM7</strain>
    </source>
</reference>
<accession>A0A170Y3C5</accession>
<reference evidence="3" key="1">
    <citation type="submission" date="2016-04" db="EMBL/GenBank/DDBJ databases">
        <title>Draft genome sequence of Paludibacter jiangxiensis strain NM7.</title>
        <authorList>
            <person name="Qiu Y."/>
            <person name="Matsuura N."/>
            <person name="Ohashi A."/>
            <person name="Tourlousse M.D."/>
            <person name="Sekiguchi Y."/>
        </authorList>
    </citation>
    <scope>NUCLEOTIDE SEQUENCE [LARGE SCALE GENOMIC DNA]</scope>
    <source>
        <strain evidence="3">NM7</strain>
    </source>
</reference>
<sequence>MLKIISVLGLSLLWLAAGAQVQSRTITPKNQGSVITAGEVPEFTFYVPDKASAARFGLVKGNQSIWFSALKAVCKPEGKGLKYTLTGKFLEKGKLTFEVLPLYQTDGVIIRVNGENMPDSLSLFWAFGAACGKTQKEVQSGLNPSDCKNNVFVVERNGVILYYPKGGLHDFSVFYTMFPIETSAVLSDAHKQNSPLELFNSGHKTDAQALSGMFPIKNGQNYYCSFYKPASNYDVNYYRLSSVFEETKAGKPQDH</sequence>
<evidence type="ECO:0008006" key="4">
    <source>
        <dbReference type="Google" id="ProtNLM"/>
    </source>
</evidence>
<evidence type="ECO:0000256" key="1">
    <source>
        <dbReference type="SAM" id="SignalP"/>
    </source>
</evidence>
<gene>
    <name evidence="2" type="ORF">PJIAN_159</name>
</gene>
<proteinExistence type="predicted"/>
<keyword evidence="1" id="KW-0732">Signal</keyword>
<dbReference type="STRING" id="681398.PJIAN_159"/>
<comment type="caution">
    <text evidence="2">The sequence shown here is derived from an EMBL/GenBank/DDBJ whole genome shotgun (WGS) entry which is preliminary data.</text>
</comment>
<dbReference type="Proteomes" id="UP000076586">
    <property type="component" value="Unassembled WGS sequence"/>
</dbReference>
<dbReference type="EMBL" id="BDCR01000001">
    <property type="protein sequence ID" value="GAT61480.1"/>
    <property type="molecule type" value="Genomic_DNA"/>
</dbReference>
<protein>
    <recommendedName>
        <fullName evidence="4">DUF4450 domain-containing protein</fullName>
    </recommendedName>
</protein>
<dbReference type="RefSeq" id="WP_172795541.1">
    <property type="nucleotide sequence ID" value="NZ_BDCR01000001.1"/>
</dbReference>
<keyword evidence="3" id="KW-1185">Reference proteome</keyword>
<dbReference type="AlphaFoldDB" id="A0A170Y3C5"/>
<name>A0A170Y3C5_9BACT</name>
<dbReference type="InterPro" id="IPR028028">
    <property type="entry name" value="DUF4450"/>
</dbReference>